<evidence type="ECO:0000256" key="3">
    <source>
        <dbReference type="ARBA" id="ARBA00023125"/>
    </source>
</evidence>
<dbReference type="InterPro" id="IPR005119">
    <property type="entry name" value="LysR_subst-bd"/>
</dbReference>
<name>A0A315ERS7_9BURK</name>
<reference evidence="6 7" key="1">
    <citation type="submission" date="2017-04" db="EMBL/GenBank/DDBJ databases">
        <title>Unexpected and diverse lifestyles within the genus Limnohabitans.</title>
        <authorList>
            <person name="Kasalicky V."/>
            <person name="Mehrshad M."/>
            <person name="Andrei S.-A."/>
            <person name="Salcher M."/>
            <person name="Kratochvilova H."/>
            <person name="Simek K."/>
            <person name="Ghai R."/>
        </authorList>
    </citation>
    <scope>NUCLEOTIDE SEQUENCE [LARGE SCALE GENOMIC DNA]</scope>
    <source>
        <strain evidence="6 7">MWH-C5</strain>
    </source>
</reference>
<dbReference type="FunFam" id="3.40.190.290:FF:000001">
    <property type="entry name" value="Transcriptional regulator, LysR family"/>
    <property type="match status" value="1"/>
</dbReference>
<dbReference type="PANTHER" id="PTHR30537:SF5">
    <property type="entry name" value="HTH-TYPE TRANSCRIPTIONAL ACTIVATOR TTDR-RELATED"/>
    <property type="match status" value="1"/>
</dbReference>
<dbReference type="EMBL" id="NESP01000001">
    <property type="protein sequence ID" value="PUE59939.1"/>
    <property type="molecule type" value="Genomic_DNA"/>
</dbReference>
<dbReference type="Gene3D" id="3.40.190.290">
    <property type="match status" value="1"/>
</dbReference>
<dbReference type="InterPro" id="IPR036390">
    <property type="entry name" value="WH_DNA-bd_sf"/>
</dbReference>
<evidence type="ECO:0000256" key="4">
    <source>
        <dbReference type="ARBA" id="ARBA00023163"/>
    </source>
</evidence>
<comment type="caution">
    <text evidence="6">The sequence shown here is derived from an EMBL/GenBank/DDBJ whole genome shotgun (WGS) entry which is preliminary data.</text>
</comment>
<dbReference type="InterPro" id="IPR000847">
    <property type="entry name" value="LysR_HTH_N"/>
</dbReference>
<dbReference type="RefSeq" id="WP_108402388.1">
    <property type="nucleotide sequence ID" value="NZ_NESP01000001.1"/>
</dbReference>
<keyword evidence="2" id="KW-0805">Transcription regulation</keyword>
<evidence type="ECO:0000313" key="6">
    <source>
        <dbReference type="EMBL" id="PUE59939.1"/>
    </source>
</evidence>
<dbReference type="PANTHER" id="PTHR30537">
    <property type="entry name" value="HTH-TYPE TRANSCRIPTIONAL REGULATOR"/>
    <property type="match status" value="1"/>
</dbReference>
<feature type="domain" description="HTH lysR-type" evidence="5">
    <location>
        <begin position="13"/>
        <end position="62"/>
    </location>
</feature>
<dbReference type="AlphaFoldDB" id="A0A315ERS7"/>
<keyword evidence="3" id="KW-0238">DNA-binding</keyword>
<evidence type="ECO:0000313" key="7">
    <source>
        <dbReference type="Proteomes" id="UP000251341"/>
    </source>
</evidence>
<accession>A0A315ERS7</accession>
<organism evidence="6 7">
    <name type="scientific">Limnohabitans curvus</name>
    <dbReference type="NCBI Taxonomy" id="323423"/>
    <lineage>
        <taxon>Bacteria</taxon>
        <taxon>Pseudomonadati</taxon>
        <taxon>Pseudomonadota</taxon>
        <taxon>Betaproteobacteria</taxon>
        <taxon>Burkholderiales</taxon>
        <taxon>Comamonadaceae</taxon>
        <taxon>Limnohabitans</taxon>
    </lineage>
</organism>
<sequence length="304" mass="33121">MTKLISPADLGFFIALANAGSLSAAAREQGISTAAVSRHLGLMESRLGIPLVNRTTRRMGLTPEGEVYLDYARKIMGDIEGLETHLLGATAAPQGLLRVNATLGFGRSHIAPLISQFTRLHPKVDVQLQLSVNPPPSGDDAFDICFRFGNPPDSRSIARFIAANQRVVVASPAYLKKFGTPKTPSELVKHNCIGIRQGDEAYGLWRFTTAKGKAKEQQTESVKIRGNLTTNDGGVALNWALDGHGVLLRAQWDVEKYVQSGKLVQLLPSYNSPDADIYAIYAERHRTSVRVKALIDFVAAAFKR</sequence>
<dbReference type="Pfam" id="PF03466">
    <property type="entry name" value="LysR_substrate"/>
    <property type="match status" value="1"/>
</dbReference>
<dbReference type="InterPro" id="IPR036388">
    <property type="entry name" value="WH-like_DNA-bd_sf"/>
</dbReference>
<dbReference type="Proteomes" id="UP000251341">
    <property type="component" value="Unassembled WGS sequence"/>
</dbReference>
<evidence type="ECO:0000256" key="1">
    <source>
        <dbReference type="ARBA" id="ARBA00009437"/>
    </source>
</evidence>
<dbReference type="GO" id="GO:0003677">
    <property type="term" value="F:DNA binding"/>
    <property type="evidence" value="ECO:0007669"/>
    <property type="project" value="UniProtKB-KW"/>
</dbReference>
<proteinExistence type="inferred from homology"/>
<keyword evidence="4" id="KW-0804">Transcription</keyword>
<dbReference type="InterPro" id="IPR058163">
    <property type="entry name" value="LysR-type_TF_proteobact-type"/>
</dbReference>
<dbReference type="PROSITE" id="PS50931">
    <property type="entry name" value="HTH_LYSR"/>
    <property type="match status" value="1"/>
</dbReference>
<comment type="similarity">
    <text evidence="1">Belongs to the LysR transcriptional regulatory family.</text>
</comment>
<dbReference type="Gene3D" id="1.10.10.10">
    <property type="entry name" value="Winged helix-like DNA-binding domain superfamily/Winged helix DNA-binding domain"/>
    <property type="match status" value="1"/>
</dbReference>
<dbReference type="Pfam" id="PF00126">
    <property type="entry name" value="HTH_1"/>
    <property type="match status" value="1"/>
</dbReference>
<evidence type="ECO:0000259" key="5">
    <source>
        <dbReference type="PROSITE" id="PS50931"/>
    </source>
</evidence>
<evidence type="ECO:0000256" key="2">
    <source>
        <dbReference type="ARBA" id="ARBA00023015"/>
    </source>
</evidence>
<gene>
    <name evidence="6" type="ORF">B9Z44_10335</name>
</gene>
<dbReference type="GO" id="GO:0003700">
    <property type="term" value="F:DNA-binding transcription factor activity"/>
    <property type="evidence" value="ECO:0007669"/>
    <property type="project" value="InterPro"/>
</dbReference>
<dbReference type="CDD" id="cd08479">
    <property type="entry name" value="PBP2_CrgA_like_9"/>
    <property type="match status" value="1"/>
</dbReference>
<dbReference type="SUPFAM" id="SSF46785">
    <property type="entry name" value="Winged helix' DNA-binding domain"/>
    <property type="match status" value="1"/>
</dbReference>
<keyword evidence="7" id="KW-1185">Reference proteome</keyword>
<protein>
    <submittedName>
        <fullName evidence="6">LysR family transcriptional regulator</fullName>
    </submittedName>
</protein>
<dbReference type="SUPFAM" id="SSF53850">
    <property type="entry name" value="Periplasmic binding protein-like II"/>
    <property type="match status" value="1"/>
</dbReference>